<dbReference type="PANTHER" id="PTHR45889">
    <property type="entry name" value="IG-LIKE DOMAIN-CONTAINING PROTEIN"/>
    <property type="match status" value="1"/>
</dbReference>
<keyword evidence="3" id="KW-0732">Signal</keyword>
<evidence type="ECO:0000259" key="4">
    <source>
        <dbReference type="PROSITE" id="PS50835"/>
    </source>
</evidence>
<evidence type="ECO:0000256" key="1">
    <source>
        <dbReference type="ARBA" id="ARBA00023157"/>
    </source>
</evidence>
<keyword evidence="2" id="KW-0812">Transmembrane</keyword>
<dbReference type="InterPro" id="IPR013162">
    <property type="entry name" value="CD80_C2-set"/>
</dbReference>
<evidence type="ECO:0000256" key="3">
    <source>
        <dbReference type="SAM" id="SignalP"/>
    </source>
</evidence>
<dbReference type="InterPro" id="IPR036179">
    <property type="entry name" value="Ig-like_dom_sf"/>
</dbReference>
<dbReference type="Proteomes" id="UP001152320">
    <property type="component" value="Chromosome 1"/>
</dbReference>
<accession>A0A9Q1CQK1</accession>
<keyword evidence="2" id="KW-1133">Transmembrane helix</keyword>
<dbReference type="SUPFAM" id="SSF48726">
    <property type="entry name" value="Immunoglobulin"/>
    <property type="match status" value="1"/>
</dbReference>
<dbReference type="InterPro" id="IPR007110">
    <property type="entry name" value="Ig-like_dom"/>
</dbReference>
<name>A0A9Q1CQK1_HOLLE</name>
<reference evidence="5" key="1">
    <citation type="submission" date="2021-10" db="EMBL/GenBank/DDBJ databases">
        <title>Tropical sea cucumber genome reveals ecological adaptation and Cuvierian tubules defense mechanism.</title>
        <authorList>
            <person name="Chen T."/>
        </authorList>
    </citation>
    <scope>NUCLEOTIDE SEQUENCE</scope>
    <source>
        <strain evidence="5">Nanhai2018</strain>
        <tissue evidence="5">Muscle</tissue>
    </source>
</reference>
<sequence length="483" mass="54259">MEKKMSEFVPLLLLMFAQLTKYGKTAQNILTRKDTLLETLVQFDCLVGSHKGARWKFNETLLFADDNVVSDTFRGSVFLMGNYSLRIISASFRHEGIFSCLKNSTTIAMYDLNILVAPDRLTMTINRQPTSSIVYVPQQEEFVAVCVVIGAKPAANITWLIDNKEADSSRVGPLEKNKNKEVDNLFDSTSRLRYVAKRKQGNITCISKSAPSVPDQHYHATFQTYVQPNMTILVNGLGPLDKVFYVQVGEEVTLTCRVWNAERLKNLTWIIDDSPMNPNFNTWNISAKFEHLSIFRTQFFKVKVNATCFGIGHKANVKVHSGITLFTYAKPKLLFMSKEGNISNDVITVNEHEKFNITCAALGARPPVDLIVKYDDDIELNSEKIINNNSQVDDTFDSFAYVVNFPVKSKVKISCITSGIEDKQDVYRAVDILMVESGKLTVKDNTFIIASAFGGGLLVMVCIIILLCVIHLVVKGTYNEFTD</sequence>
<dbReference type="OrthoDB" id="9945628at2759"/>
<dbReference type="InterPro" id="IPR013783">
    <property type="entry name" value="Ig-like_fold"/>
</dbReference>
<keyword evidence="6" id="KW-1185">Reference proteome</keyword>
<feature type="chain" id="PRO_5040459014" evidence="3">
    <location>
        <begin position="26"/>
        <end position="483"/>
    </location>
</feature>
<feature type="signal peptide" evidence="3">
    <location>
        <begin position="1"/>
        <end position="25"/>
    </location>
</feature>
<keyword evidence="1" id="KW-1015">Disulfide bond</keyword>
<dbReference type="Pfam" id="PF08205">
    <property type="entry name" value="C2-set_2"/>
    <property type="match status" value="1"/>
</dbReference>
<evidence type="ECO:0000313" key="6">
    <source>
        <dbReference type="Proteomes" id="UP001152320"/>
    </source>
</evidence>
<dbReference type="PANTHER" id="PTHR45889:SF8">
    <property type="entry name" value="IG-LIKE DOMAIN-CONTAINING PROTEIN"/>
    <property type="match status" value="1"/>
</dbReference>
<dbReference type="PROSITE" id="PS50835">
    <property type="entry name" value="IG_LIKE"/>
    <property type="match status" value="2"/>
</dbReference>
<evidence type="ECO:0000256" key="2">
    <source>
        <dbReference type="SAM" id="Phobius"/>
    </source>
</evidence>
<gene>
    <name evidence="5" type="ORF">HOLleu_02609</name>
</gene>
<proteinExistence type="predicted"/>
<evidence type="ECO:0000313" key="5">
    <source>
        <dbReference type="EMBL" id="KAJ8049732.1"/>
    </source>
</evidence>
<feature type="domain" description="Ig-like" evidence="4">
    <location>
        <begin position="228"/>
        <end position="269"/>
    </location>
</feature>
<organism evidence="5 6">
    <name type="scientific">Holothuria leucospilota</name>
    <name type="common">Black long sea cucumber</name>
    <name type="synonym">Mertensiothuria leucospilota</name>
    <dbReference type="NCBI Taxonomy" id="206669"/>
    <lineage>
        <taxon>Eukaryota</taxon>
        <taxon>Metazoa</taxon>
        <taxon>Echinodermata</taxon>
        <taxon>Eleutherozoa</taxon>
        <taxon>Echinozoa</taxon>
        <taxon>Holothuroidea</taxon>
        <taxon>Aspidochirotacea</taxon>
        <taxon>Aspidochirotida</taxon>
        <taxon>Holothuriidae</taxon>
        <taxon>Holothuria</taxon>
    </lineage>
</organism>
<feature type="domain" description="Ig-like" evidence="4">
    <location>
        <begin position="129"/>
        <end position="221"/>
    </location>
</feature>
<dbReference type="Gene3D" id="2.60.40.10">
    <property type="entry name" value="Immunoglobulins"/>
    <property type="match status" value="1"/>
</dbReference>
<dbReference type="AlphaFoldDB" id="A0A9Q1CQK1"/>
<feature type="transmembrane region" description="Helical" evidence="2">
    <location>
        <begin position="447"/>
        <end position="474"/>
    </location>
</feature>
<comment type="caution">
    <text evidence="5">The sequence shown here is derived from an EMBL/GenBank/DDBJ whole genome shotgun (WGS) entry which is preliminary data.</text>
</comment>
<protein>
    <submittedName>
        <fullName evidence="5">Cell adhesion molecule 4</fullName>
    </submittedName>
</protein>
<keyword evidence="2" id="KW-0472">Membrane</keyword>
<dbReference type="EMBL" id="JAIZAY010000001">
    <property type="protein sequence ID" value="KAJ8049732.1"/>
    <property type="molecule type" value="Genomic_DNA"/>
</dbReference>